<evidence type="ECO:0000313" key="2">
    <source>
        <dbReference type="Proteomes" id="UP001183006"/>
    </source>
</evidence>
<evidence type="ECO:0000313" key="1">
    <source>
        <dbReference type="EMBL" id="WMW22926.1"/>
    </source>
</evidence>
<proteinExistence type="predicted"/>
<keyword evidence="2" id="KW-1185">Reference proteome</keyword>
<reference evidence="1" key="1">
    <citation type="submission" date="2023-08" db="EMBL/GenBank/DDBJ databases">
        <title>Methanolobus mangrovi sp. nov. and Methanolobus sediminis sp. nov, two novel methylotrophic methanogens isolated from mangrove sediments in China.</title>
        <authorList>
            <person name="Zhou J."/>
        </authorList>
    </citation>
    <scope>NUCLEOTIDE SEQUENCE</scope>
    <source>
        <strain evidence="1">FTZ2</strain>
    </source>
</reference>
<sequence>MQELESNTVETYHDIEKIREYVLNITPAEARKIGIKYRSTLKKLKERVQEEEFSLNTKEMRKIATSNIFY</sequence>
<organism evidence="1 2">
    <name type="scientific">Methanolobus mangrovi</name>
    <dbReference type="NCBI Taxonomy" id="3072977"/>
    <lineage>
        <taxon>Archaea</taxon>
        <taxon>Methanobacteriati</taxon>
        <taxon>Methanobacteriota</taxon>
        <taxon>Stenosarchaea group</taxon>
        <taxon>Methanomicrobia</taxon>
        <taxon>Methanosarcinales</taxon>
        <taxon>Methanosarcinaceae</taxon>
        <taxon>Methanolobus</taxon>
    </lineage>
</organism>
<dbReference type="GeneID" id="84229201"/>
<dbReference type="Proteomes" id="UP001183006">
    <property type="component" value="Chromosome"/>
</dbReference>
<name>A0AA51UGT8_9EURY</name>
<dbReference type="EMBL" id="CP133594">
    <property type="protein sequence ID" value="WMW22926.1"/>
    <property type="molecule type" value="Genomic_DNA"/>
</dbReference>
<protein>
    <submittedName>
        <fullName evidence="1">Uncharacterized protein</fullName>
    </submittedName>
</protein>
<accession>A0AA51UGT8</accession>
<gene>
    <name evidence="1" type="ORF">RE476_03630</name>
</gene>
<dbReference type="RefSeq" id="WP_309309041.1">
    <property type="nucleotide sequence ID" value="NZ_CP133594.1"/>
</dbReference>
<dbReference type="AlphaFoldDB" id="A0AA51UGT8"/>
<dbReference type="KEGG" id="mmav:RE476_03630"/>